<keyword evidence="2" id="KW-0285">Flavoprotein</keyword>
<evidence type="ECO:0000259" key="5">
    <source>
        <dbReference type="Pfam" id="PF01266"/>
    </source>
</evidence>
<proteinExistence type="predicted"/>
<dbReference type="Gene3D" id="3.50.50.60">
    <property type="entry name" value="FAD/NAD(P)-binding domain"/>
    <property type="match status" value="1"/>
</dbReference>
<dbReference type="PANTHER" id="PTHR10961:SF7">
    <property type="entry name" value="FAD DEPENDENT OXIDOREDUCTASE DOMAIN-CONTAINING PROTEIN"/>
    <property type="match status" value="1"/>
</dbReference>
<feature type="domain" description="FAD dependent oxidoreductase" evidence="5">
    <location>
        <begin position="2"/>
        <end position="346"/>
    </location>
</feature>
<dbReference type="Proteomes" id="UP000316252">
    <property type="component" value="Unassembled WGS sequence"/>
</dbReference>
<dbReference type="OrthoDB" id="1145at2"/>
<reference evidence="6 7" key="1">
    <citation type="submission" date="2019-06" db="EMBL/GenBank/DDBJ databases">
        <authorList>
            <person name="Li F."/>
        </authorList>
    </citation>
    <scope>NUCLEOTIDE SEQUENCE [LARGE SCALE GENOMIC DNA]</scope>
    <source>
        <strain evidence="6 7">10F1D-1</strain>
    </source>
</reference>
<keyword evidence="4" id="KW-0560">Oxidoreductase</keyword>
<accession>A0A506Y2D4</accession>
<comment type="cofactor">
    <cofactor evidence="1">
        <name>FAD</name>
        <dbReference type="ChEBI" id="CHEBI:57692"/>
    </cofactor>
</comment>
<evidence type="ECO:0000256" key="1">
    <source>
        <dbReference type="ARBA" id="ARBA00001974"/>
    </source>
</evidence>
<dbReference type="GO" id="GO:0008115">
    <property type="term" value="F:sarcosine oxidase activity"/>
    <property type="evidence" value="ECO:0007669"/>
    <property type="project" value="TreeGrafter"/>
</dbReference>
<dbReference type="InterPro" id="IPR006076">
    <property type="entry name" value="FAD-dep_OxRdtase"/>
</dbReference>
<keyword evidence="3" id="KW-0274">FAD</keyword>
<evidence type="ECO:0000313" key="6">
    <source>
        <dbReference type="EMBL" id="TPW76142.1"/>
    </source>
</evidence>
<organism evidence="6 7">
    <name type="scientific">Schumannella soli</name>
    <dbReference type="NCBI Taxonomy" id="2590779"/>
    <lineage>
        <taxon>Bacteria</taxon>
        <taxon>Bacillati</taxon>
        <taxon>Actinomycetota</taxon>
        <taxon>Actinomycetes</taxon>
        <taxon>Micrococcales</taxon>
        <taxon>Microbacteriaceae</taxon>
        <taxon>Schumannella</taxon>
    </lineage>
</organism>
<sequence length="387" mass="41447">MKVVVIGGGAWGLPTAAELATRGHTVHLVDCYGIGNALASSSGPSRIWRIGDPDPRRVRLGRRGLAALERLQGFTEIPLFRRQGMLWRHPETAAALVRTAEAEQLDHELIPADRVPAVFPGLRGDGRDAVLLPDAGTLVADRVLETQLARFRAAGGRLSTGRHAVSVERRTSGPRIRFADGTHDDADAVVIAAGPGAKRLLESLDLPAPLHTHLEQVVHFAARAGVDGDALPVLFDGPREDEPGIYAMPSLGIGYKIGLDGPLRAHSDDDHDRTPSPDRTEQLRARVARDFGALVPDPLDAQVCSWTDTPDGDFVLDAVGDGIVIGCGDVGEGFKYSALMGLVLADFVDGLPQDDDVLAYGIRRFDPGAAPHDFSEATRIGQHSDRR</sequence>
<name>A0A506Y2D4_9MICO</name>
<evidence type="ECO:0000256" key="4">
    <source>
        <dbReference type="ARBA" id="ARBA00023002"/>
    </source>
</evidence>
<dbReference type="InterPro" id="IPR045170">
    <property type="entry name" value="MTOX"/>
</dbReference>
<dbReference type="EMBL" id="VHQG01000002">
    <property type="protein sequence ID" value="TPW76142.1"/>
    <property type="molecule type" value="Genomic_DNA"/>
</dbReference>
<dbReference type="PANTHER" id="PTHR10961">
    <property type="entry name" value="PEROXISOMAL SARCOSINE OXIDASE"/>
    <property type="match status" value="1"/>
</dbReference>
<dbReference type="InterPro" id="IPR036188">
    <property type="entry name" value="FAD/NAD-bd_sf"/>
</dbReference>
<evidence type="ECO:0000256" key="2">
    <source>
        <dbReference type="ARBA" id="ARBA00022630"/>
    </source>
</evidence>
<dbReference type="Pfam" id="PF01266">
    <property type="entry name" value="DAO"/>
    <property type="match status" value="1"/>
</dbReference>
<dbReference type="AlphaFoldDB" id="A0A506Y2D4"/>
<gene>
    <name evidence="6" type="ORF">FJ657_10035</name>
</gene>
<dbReference type="GO" id="GO:0050660">
    <property type="term" value="F:flavin adenine dinucleotide binding"/>
    <property type="evidence" value="ECO:0007669"/>
    <property type="project" value="InterPro"/>
</dbReference>
<dbReference type="SUPFAM" id="SSF54373">
    <property type="entry name" value="FAD-linked reductases, C-terminal domain"/>
    <property type="match status" value="1"/>
</dbReference>
<keyword evidence="7" id="KW-1185">Reference proteome</keyword>
<protein>
    <submittedName>
        <fullName evidence="6">FAD-dependent oxidoreductase</fullName>
    </submittedName>
</protein>
<dbReference type="RefSeq" id="WP_141163498.1">
    <property type="nucleotide sequence ID" value="NZ_VHQG01000002.1"/>
</dbReference>
<dbReference type="SUPFAM" id="SSF51905">
    <property type="entry name" value="FAD/NAD(P)-binding domain"/>
    <property type="match status" value="1"/>
</dbReference>
<comment type="caution">
    <text evidence="6">The sequence shown here is derived from an EMBL/GenBank/DDBJ whole genome shotgun (WGS) entry which is preliminary data.</text>
</comment>
<evidence type="ECO:0000256" key="3">
    <source>
        <dbReference type="ARBA" id="ARBA00022827"/>
    </source>
</evidence>
<dbReference type="Gene3D" id="3.30.9.10">
    <property type="entry name" value="D-Amino Acid Oxidase, subunit A, domain 2"/>
    <property type="match status" value="1"/>
</dbReference>
<evidence type="ECO:0000313" key="7">
    <source>
        <dbReference type="Proteomes" id="UP000316252"/>
    </source>
</evidence>